<dbReference type="Gene3D" id="1.10.540.10">
    <property type="entry name" value="Acyl-CoA dehydrogenase/oxidase, N-terminal domain"/>
    <property type="match status" value="1"/>
</dbReference>
<comment type="cofactor">
    <cofactor evidence="1 8">
        <name>FAD</name>
        <dbReference type="ChEBI" id="CHEBI:57692"/>
    </cofactor>
</comment>
<dbReference type="FunFam" id="1.20.140.10:FF:000001">
    <property type="entry name" value="Acyl-CoA dehydrogenase"/>
    <property type="match status" value="1"/>
</dbReference>
<dbReference type="PROSITE" id="PS00072">
    <property type="entry name" value="ACYL_COA_DH_1"/>
    <property type="match status" value="1"/>
</dbReference>
<dbReference type="RefSeq" id="WP_106374216.1">
    <property type="nucleotide sequence ID" value="NZ_PVTK01000002.1"/>
</dbReference>
<dbReference type="InterPro" id="IPR006091">
    <property type="entry name" value="Acyl-CoA_Oxase/DH_mid-dom"/>
</dbReference>
<dbReference type="PROSITE" id="PS00073">
    <property type="entry name" value="ACYL_COA_DH_2"/>
    <property type="match status" value="1"/>
</dbReference>
<evidence type="ECO:0000256" key="4">
    <source>
        <dbReference type="ARBA" id="ARBA00022456"/>
    </source>
</evidence>
<dbReference type="Pfam" id="PF02771">
    <property type="entry name" value="Acyl-CoA_dh_N"/>
    <property type="match status" value="1"/>
</dbReference>
<dbReference type="PIRSF" id="PIRSF016578">
    <property type="entry name" value="HsaA"/>
    <property type="match status" value="1"/>
</dbReference>
<dbReference type="InterPro" id="IPR013786">
    <property type="entry name" value="AcylCoA_DH/ox_N"/>
</dbReference>
<dbReference type="InterPro" id="IPR052547">
    <property type="entry name" value="Mito_Isobutyryl-CoADH"/>
</dbReference>
<organism evidence="12 13">
    <name type="scientific">Vreelandella songnenensis</name>
    <dbReference type="NCBI Taxonomy" id="1176243"/>
    <lineage>
        <taxon>Bacteria</taxon>
        <taxon>Pseudomonadati</taxon>
        <taxon>Pseudomonadota</taxon>
        <taxon>Gammaproteobacteria</taxon>
        <taxon>Oceanospirillales</taxon>
        <taxon>Halomonadaceae</taxon>
        <taxon>Vreelandella</taxon>
    </lineage>
</organism>
<dbReference type="Gene3D" id="1.20.140.10">
    <property type="entry name" value="Butyryl-CoA Dehydrogenase, subunit A, domain 3"/>
    <property type="match status" value="1"/>
</dbReference>
<dbReference type="Pfam" id="PF00441">
    <property type="entry name" value="Acyl-CoA_dh_1"/>
    <property type="match status" value="1"/>
</dbReference>
<dbReference type="GO" id="GO:0009083">
    <property type="term" value="P:branched-chain amino acid catabolic process"/>
    <property type="evidence" value="ECO:0007669"/>
    <property type="project" value="UniProtKB-KW"/>
</dbReference>
<dbReference type="Gene3D" id="2.40.110.10">
    <property type="entry name" value="Butyryl-CoA Dehydrogenase, subunit A, domain 2"/>
    <property type="match status" value="1"/>
</dbReference>
<dbReference type="EMBL" id="PVTK01000002">
    <property type="protein sequence ID" value="PRY65831.1"/>
    <property type="molecule type" value="Genomic_DNA"/>
</dbReference>
<dbReference type="FunFam" id="2.40.110.10:FF:000001">
    <property type="entry name" value="Acyl-CoA dehydrogenase, mitochondrial"/>
    <property type="match status" value="1"/>
</dbReference>
<comment type="caution">
    <text evidence="12">The sequence shown here is derived from an EMBL/GenBank/DDBJ whole genome shotgun (WGS) entry which is preliminary data.</text>
</comment>
<evidence type="ECO:0000259" key="10">
    <source>
        <dbReference type="Pfam" id="PF02770"/>
    </source>
</evidence>
<evidence type="ECO:0000256" key="5">
    <source>
        <dbReference type="ARBA" id="ARBA00022630"/>
    </source>
</evidence>
<feature type="domain" description="Acyl-CoA dehydrogenase/oxidase N-terminal" evidence="11">
    <location>
        <begin position="6"/>
        <end position="117"/>
    </location>
</feature>
<dbReference type="InterPro" id="IPR006089">
    <property type="entry name" value="Acyl-CoA_DH_CS"/>
</dbReference>
<keyword evidence="5 8" id="KW-0285">Flavoprotein</keyword>
<evidence type="ECO:0000256" key="6">
    <source>
        <dbReference type="ARBA" id="ARBA00022827"/>
    </source>
</evidence>
<keyword evidence="7 8" id="KW-0560">Oxidoreductase</keyword>
<evidence type="ECO:0000256" key="7">
    <source>
        <dbReference type="ARBA" id="ARBA00023002"/>
    </source>
</evidence>
<dbReference type="InterPro" id="IPR046373">
    <property type="entry name" value="Acyl-CoA_Oxase/DH_mid-dom_sf"/>
</dbReference>
<evidence type="ECO:0000256" key="2">
    <source>
        <dbReference type="ARBA" id="ARBA00005109"/>
    </source>
</evidence>
<comment type="similarity">
    <text evidence="3 8">Belongs to the acyl-CoA dehydrogenase family.</text>
</comment>
<evidence type="ECO:0000259" key="9">
    <source>
        <dbReference type="Pfam" id="PF00441"/>
    </source>
</evidence>
<dbReference type="SUPFAM" id="SSF47203">
    <property type="entry name" value="Acyl-CoA dehydrogenase C-terminal domain-like"/>
    <property type="match status" value="1"/>
</dbReference>
<reference evidence="12 13" key="1">
    <citation type="submission" date="2018-03" db="EMBL/GenBank/DDBJ databases">
        <title>Genomic Encyclopedia of Type Strains, Phase III (KMG-III): the genomes of soil and plant-associated and newly described type strains.</title>
        <authorList>
            <person name="Whitman W."/>
        </authorList>
    </citation>
    <scope>NUCLEOTIDE SEQUENCE [LARGE SCALE GENOMIC DNA]</scope>
    <source>
        <strain evidence="12 13">CGMCC 1.12152</strain>
    </source>
</reference>
<dbReference type="PANTHER" id="PTHR43831:SF1">
    <property type="entry name" value="ISOBUTYRYL-COA DEHYDROGENASE, MITOCHONDRIAL"/>
    <property type="match status" value="1"/>
</dbReference>
<feature type="domain" description="Acyl-CoA dehydrogenase/oxidase C-terminal" evidence="9">
    <location>
        <begin position="227"/>
        <end position="377"/>
    </location>
</feature>
<accession>A0A2T0V6P9</accession>
<keyword evidence="4" id="KW-0101">Branched-chain amino acid catabolism</keyword>
<dbReference type="InterPro" id="IPR037069">
    <property type="entry name" value="AcylCoA_DH/ox_N_sf"/>
</dbReference>
<dbReference type="PANTHER" id="PTHR43831">
    <property type="entry name" value="ISOBUTYRYL-COA DEHYDROGENASE"/>
    <property type="match status" value="1"/>
</dbReference>
<evidence type="ECO:0000256" key="8">
    <source>
        <dbReference type="RuleBase" id="RU362125"/>
    </source>
</evidence>
<dbReference type="OrthoDB" id="9769473at2"/>
<protein>
    <submittedName>
        <fullName evidence="12">Alkylation response protein AidB-like acyl-CoA dehydrogenase</fullName>
    </submittedName>
</protein>
<evidence type="ECO:0000256" key="1">
    <source>
        <dbReference type="ARBA" id="ARBA00001974"/>
    </source>
</evidence>
<keyword evidence="13" id="KW-1185">Reference proteome</keyword>
<keyword evidence="6 8" id="KW-0274">FAD</keyword>
<dbReference type="Pfam" id="PF02770">
    <property type="entry name" value="Acyl-CoA_dh_M"/>
    <property type="match status" value="1"/>
</dbReference>
<dbReference type="GO" id="GO:0003995">
    <property type="term" value="F:acyl-CoA dehydrogenase activity"/>
    <property type="evidence" value="ECO:0007669"/>
    <property type="project" value="InterPro"/>
</dbReference>
<dbReference type="AlphaFoldDB" id="A0A2T0V6P9"/>
<evidence type="ECO:0000313" key="13">
    <source>
        <dbReference type="Proteomes" id="UP000237647"/>
    </source>
</evidence>
<evidence type="ECO:0000259" key="11">
    <source>
        <dbReference type="Pfam" id="PF02771"/>
    </source>
</evidence>
<name>A0A2T0V6P9_9GAMM</name>
<gene>
    <name evidence="12" type="ORF">B0H98_102363</name>
</gene>
<dbReference type="InterPro" id="IPR009075">
    <property type="entry name" value="AcylCo_DH/oxidase_C"/>
</dbReference>
<proteinExistence type="inferred from homology"/>
<dbReference type="SUPFAM" id="SSF56645">
    <property type="entry name" value="Acyl-CoA dehydrogenase NM domain-like"/>
    <property type="match status" value="1"/>
</dbReference>
<dbReference type="InterPro" id="IPR009100">
    <property type="entry name" value="AcylCoA_DH/oxidase_NM_dom_sf"/>
</dbReference>
<dbReference type="Proteomes" id="UP000237647">
    <property type="component" value="Unassembled WGS sequence"/>
</dbReference>
<feature type="domain" description="Acyl-CoA oxidase/dehydrogenase middle" evidence="10">
    <location>
        <begin position="122"/>
        <end position="215"/>
    </location>
</feature>
<sequence>MNFELSEDQVAYADMARAFAQNELAPHAARWDAEAIFPVDVIKRAGELGFCSLYAPESVGGLGLSRLDASIIFEQLSMGCTSTTAYLTIHNMVTWMLADFGTPEAVEQWGARLATGELLGSYCLTEPGAGSDAASLKTTAKRDGDDYLLNGSKMFISGAGSTDFLVVMARTGGEGAGGVSAFAVDAGTQGISYGRKEEKMGWNSQPTRMVTFEDVRVPESHLLGKEGDGFKIAMKGLDGGRINIATCSIGTAQQAINKACEYMQERKQFGKRLAEFQALQFRLADMVTELVAARQLVRMAATKLDAGHVDATTYCAMAKRFATDVGFKVCDEALQLYGGNGYIKEYPMERYVRDTRVHRILEGTNEIMRLIISRRVLAEGAGEL</sequence>
<dbReference type="GO" id="GO:0050660">
    <property type="term" value="F:flavin adenine dinucleotide binding"/>
    <property type="evidence" value="ECO:0007669"/>
    <property type="project" value="InterPro"/>
</dbReference>
<evidence type="ECO:0000313" key="12">
    <source>
        <dbReference type="EMBL" id="PRY65831.1"/>
    </source>
</evidence>
<evidence type="ECO:0000256" key="3">
    <source>
        <dbReference type="ARBA" id="ARBA00009347"/>
    </source>
</evidence>
<comment type="pathway">
    <text evidence="2">Amino-acid degradation; L-valine degradation.</text>
</comment>
<dbReference type="InterPro" id="IPR036250">
    <property type="entry name" value="AcylCo_DH-like_C"/>
</dbReference>